<dbReference type="Gene3D" id="3.40.50.10750">
    <property type="entry name" value="Isocitrate/Isopropylmalate dehydrogenase-like"/>
    <property type="match status" value="1"/>
</dbReference>
<evidence type="ECO:0000256" key="6">
    <source>
        <dbReference type="ARBA" id="ARBA00022679"/>
    </source>
</evidence>
<dbReference type="EC" id="2.3.1.8" evidence="4"/>
<dbReference type="NCBIfam" id="NF007233">
    <property type="entry name" value="PRK09653.1"/>
    <property type="match status" value="1"/>
</dbReference>
<dbReference type="InterPro" id="IPR012147">
    <property type="entry name" value="P_Ac_Bu_trans"/>
</dbReference>
<dbReference type="NCBIfam" id="TIGR00651">
    <property type="entry name" value="pta"/>
    <property type="match status" value="1"/>
</dbReference>
<dbReference type="SUPFAM" id="SSF53659">
    <property type="entry name" value="Isocitrate/Isopropylmalate dehydrogenase-like"/>
    <property type="match status" value="1"/>
</dbReference>
<organism evidence="10 11">
    <name type="scientific">Spongiibacter thalassae</name>
    <dbReference type="NCBI Taxonomy" id="2721624"/>
    <lineage>
        <taxon>Bacteria</taxon>
        <taxon>Pseudomonadati</taxon>
        <taxon>Pseudomonadota</taxon>
        <taxon>Gammaproteobacteria</taxon>
        <taxon>Cellvibrionales</taxon>
        <taxon>Spongiibacteraceae</taxon>
        <taxon>Spongiibacter</taxon>
    </lineage>
</organism>
<sequence length="322" mass="34131">MSILRQLRERAKSLSGHAAPPRILLPEHHDPRVIEAANALHAQGLVEVLCLEAHPDLSKEIEVFATREDALDWRQRAAGSFQQARAAKGIDLAAAEKAIENPLLLATLLIKLGYADGGVAGSVATTADVLRAGIQGLGLAEGANLVSSFFLMEMPDQRLFSYADCGVNPNPNAEQLAQIAIATARNHQELSGETPRVAMLSFSTKGSAEHESVQKMRDALALVKAQAPNILIDGELQFDAAIMPAVAKSKAPDSAVAGYANVFIFPDLNSGNITYKATERLAGATAIGPLLQGLAKPWMDLSRGCKSSDIVDTAVIAANLSR</sequence>
<gene>
    <name evidence="10" type="primary">pta</name>
    <name evidence="10" type="ORF">HCU74_18030</name>
</gene>
<evidence type="ECO:0000256" key="7">
    <source>
        <dbReference type="ARBA" id="ARBA00023315"/>
    </source>
</evidence>
<comment type="caution">
    <text evidence="10">The sequence shown here is derived from an EMBL/GenBank/DDBJ whole genome shotgun (WGS) entry which is preliminary data.</text>
</comment>
<reference evidence="10 11" key="1">
    <citation type="submission" date="2020-04" db="EMBL/GenBank/DDBJ databases">
        <authorList>
            <person name="Yoon J."/>
        </authorList>
    </citation>
    <scope>NUCLEOTIDE SEQUENCE [LARGE SCALE GENOMIC DNA]</scope>
    <source>
        <strain evidence="10 11">KMU-166</strain>
    </source>
</reference>
<dbReference type="PIRSF" id="PIRSF000428">
    <property type="entry name" value="P_Ac_trans"/>
    <property type="match status" value="1"/>
</dbReference>
<keyword evidence="6 10" id="KW-0808">Transferase</keyword>
<evidence type="ECO:0000256" key="1">
    <source>
        <dbReference type="ARBA" id="ARBA00000705"/>
    </source>
</evidence>
<feature type="domain" description="Phosphate acetyl/butaryl transferase" evidence="9">
    <location>
        <begin position="3"/>
        <end position="318"/>
    </location>
</feature>
<evidence type="ECO:0000256" key="4">
    <source>
        <dbReference type="ARBA" id="ARBA00012707"/>
    </source>
</evidence>
<dbReference type="PANTHER" id="PTHR43356:SF3">
    <property type="entry name" value="PHOSPHATE ACETYLTRANSFERASE"/>
    <property type="match status" value="1"/>
</dbReference>
<comment type="similarity">
    <text evidence="3">Belongs to the phosphate acetyltransferase and butyryltransferase family.</text>
</comment>
<dbReference type="Pfam" id="PF01515">
    <property type="entry name" value="PTA_PTB"/>
    <property type="match status" value="1"/>
</dbReference>
<dbReference type="Gene3D" id="3.40.50.10950">
    <property type="match status" value="1"/>
</dbReference>
<dbReference type="EMBL" id="JAAWWK010000007">
    <property type="protein sequence ID" value="NKI19310.1"/>
    <property type="molecule type" value="Genomic_DNA"/>
</dbReference>
<dbReference type="Proteomes" id="UP000765845">
    <property type="component" value="Unassembled WGS sequence"/>
</dbReference>
<name>A0ABX1GJ90_9GAMM</name>
<keyword evidence="7 10" id="KW-0012">Acyltransferase</keyword>
<evidence type="ECO:0000256" key="3">
    <source>
        <dbReference type="ARBA" id="ARBA00005656"/>
    </source>
</evidence>
<evidence type="ECO:0000313" key="11">
    <source>
        <dbReference type="Proteomes" id="UP000765845"/>
    </source>
</evidence>
<comment type="pathway">
    <text evidence="2">Metabolic intermediate biosynthesis; acetyl-CoA biosynthesis; acetyl-CoA from acetate: step 2/2.</text>
</comment>
<evidence type="ECO:0000259" key="9">
    <source>
        <dbReference type="Pfam" id="PF01515"/>
    </source>
</evidence>
<proteinExistence type="inferred from homology"/>
<protein>
    <recommendedName>
        <fullName evidence="5">Phosphate acetyltransferase</fullName>
        <ecNumber evidence="4">2.3.1.8</ecNumber>
    </recommendedName>
    <alternativeName>
        <fullName evidence="8">Phosphotransacetylase</fullName>
    </alternativeName>
</protein>
<dbReference type="InterPro" id="IPR042112">
    <property type="entry name" value="P_AcTrfase_dom2"/>
</dbReference>
<dbReference type="RefSeq" id="WP_168451830.1">
    <property type="nucleotide sequence ID" value="NZ_JAAWWK010000007.1"/>
</dbReference>
<dbReference type="InterPro" id="IPR004614">
    <property type="entry name" value="P_AcTrfase"/>
</dbReference>
<evidence type="ECO:0000256" key="8">
    <source>
        <dbReference type="ARBA" id="ARBA00031108"/>
    </source>
</evidence>
<evidence type="ECO:0000313" key="10">
    <source>
        <dbReference type="EMBL" id="NKI19310.1"/>
    </source>
</evidence>
<comment type="catalytic activity">
    <reaction evidence="1">
        <text>acetyl-CoA + phosphate = acetyl phosphate + CoA</text>
        <dbReference type="Rhea" id="RHEA:19521"/>
        <dbReference type="ChEBI" id="CHEBI:22191"/>
        <dbReference type="ChEBI" id="CHEBI:43474"/>
        <dbReference type="ChEBI" id="CHEBI:57287"/>
        <dbReference type="ChEBI" id="CHEBI:57288"/>
        <dbReference type="EC" id="2.3.1.8"/>
    </reaction>
</comment>
<dbReference type="GO" id="GO:0008959">
    <property type="term" value="F:phosphate acetyltransferase activity"/>
    <property type="evidence" value="ECO:0007669"/>
    <property type="project" value="UniProtKB-EC"/>
</dbReference>
<dbReference type="PANTHER" id="PTHR43356">
    <property type="entry name" value="PHOSPHATE ACETYLTRANSFERASE"/>
    <property type="match status" value="1"/>
</dbReference>
<dbReference type="InterPro" id="IPR002505">
    <property type="entry name" value="PTA_PTB"/>
</dbReference>
<keyword evidence="11" id="KW-1185">Reference proteome</keyword>
<evidence type="ECO:0000256" key="2">
    <source>
        <dbReference type="ARBA" id="ARBA00004989"/>
    </source>
</evidence>
<evidence type="ECO:0000256" key="5">
    <source>
        <dbReference type="ARBA" id="ARBA00021528"/>
    </source>
</evidence>
<accession>A0ABX1GJ90</accession>
<dbReference type="InterPro" id="IPR042113">
    <property type="entry name" value="P_AcTrfase_dom1"/>
</dbReference>
<dbReference type="InterPro" id="IPR050500">
    <property type="entry name" value="Phos_Acetyltrans/Butyryltrans"/>
</dbReference>